<feature type="compositionally biased region" description="Pro residues" evidence="1">
    <location>
        <begin position="837"/>
        <end position="847"/>
    </location>
</feature>
<keyword evidence="3" id="KW-1185">Reference proteome</keyword>
<feature type="region of interest" description="Disordered" evidence="1">
    <location>
        <begin position="587"/>
        <end position="993"/>
    </location>
</feature>
<feature type="compositionally biased region" description="Basic residues" evidence="1">
    <location>
        <begin position="874"/>
        <end position="886"/>
    </location>
</feature>
<feature type="compositionally biased region" description="Basic and acidic residues" evidence="1">
    <location>
        <begin position="494"/>
        <end position="507"/>
    </location>
</feature>
<sequence length="1208" mass="132911">MQSDQVYQLPISNIAYHVYNPEDDLERMQAISRRAMQRTLDSYHEHEHLADLFQVELEKREQQIQERKRLDQLRKRELKARSKKTTVPTAATPPAPQAARRHHLRNSSSNSSMQAAKAATLTDSQGRRDSPSDQKRRRRLSDLSTSDISGCGEDEWRSRLVPSQSDHLQSSSGRQRSASSSPAAFSPSSRQSPFESSRNGKSAILIKNEGESSLVPAPFSSEATAAGSPDTLASPSLAQPSGQTAGSGRRKRKQAIPVHPSIVARIPGITLRMQREHQGDQMQVEILKDLSDYSTTQETQAGDGPHSGSNIESSGQSPDWNLQAKQDIRKVKESIDSARFGYASYAPPSASSHPLPTSSAVMAPSTTGPQFPQHPFVTQSPSNMSSSTFDLRELDLNQSRRRSFDRDRDRHLSNSTDSLAWTGSNANSTGSLNALVDPRVLPLTWENFSTRECTVNKVVGKHNQELEDLEEAVQETISRQYYTQSSDLPRPHRLQPERENRSLRRADATMPSDSKTGSSPSGARASNSAATSPTNNNGNGSDNKRTAPTRATRSRTHIAADERDRGRATTRLVAHDDIELILKKKRQEKMEERRRQSSKEMSNDLDDDSHAGHRSRSRRSSTSSSSAPTPSRSEASGVDVDMEPRSGLRRREKRSSSHQDDDELENERNDRDIDMDGDVLMRSSKRSSNTAEDAGAAYSTRSFKGNQSATKSPFKVPALPTSTTHLPIASNTQRKSVQSREDNTTMDSSTATSSDEHDDADDDDYRATYRSNPRKQRRSVPLAATKPTAKQGKSISPKSAKTRDVLDHRTLAHQPSRLSTLPMIQPSPPSTRHLPVSPSPSPSPLPLSPKKQSLAVTSLSSPALNKGKAAEHVRRTKKSWNHRGRNTRKEDEVVDTTSDDSEDENKAERLQARRRSSSSVGLEDRNAADSGPVVPHIQTTRTPGTGMSSESTEAKKERNAVESVSTPISAPVASDTAESGGRTRARARSFSSSMIKPSDKTNFFESALEVIEQKRRETLAKRKAAAAHLAEVAEEEEAEKKRKEETLALEKISRAEKSEASNLPKSSKSLPGRVLRRSHHHPLGVNVGGEGGAGLEMEEDPDCTSCRMELSSAEKAAWRTSLPTSTPTSSSGQESDKSLPTSPVLRIQLPKTWGSHAILCSTCRAQYLEHHMRCTACFYVPSQEELASSPSNCSRCKAGTWLREVSLA</sequence>
<feature type="compositionally biased region" description="Basic and acidic residues" evidence="1">
    <location>
        <begin position="402"/>
        <end position="412"/>
    </location>
</feature>
<feature type="region of interest" description="Disordered" evidence="1">
    <location>
        <begin position="294"/>
        <end position="319"/>
    </location>
</feature>
<feature type="compositionally biased region" description="Polar residues" evidence="1">
    <location>
        <begin position="699"/>
        <end position="711"/>
    </location>
</feature>
<dbReference type="EMBL" id="BQFW01000004">
    <property type="protein sequence ID" value="GJJ70530.1"/>
    <property type="molecule type" value="Genomic_DNA"/>
</dbReference>
<feature type="region of interest" description="Disordered" evidence="1">
    <location>
        <begin position="400"/>
        <end position="432"/>
    </location>
</feature>
<organism evidence="2 3">
    <name type="scientific">Entomortierella parvispora</name>
    <dbReference type="NCBI Taxonomy" id="205924"/>
    <lineage>
        <taxon>Eukaryota</taxon>
        <taxon>Fungi</taxon>
        <taxon>Fungi incertae sedis</taxon>
        <taxon>Mucoromycota</taxon>
        <taxon>Mortierellomycotina</taxon>
        <taxon>Mortierellomycetes</taxon>
        <taxon>Mortierellales</taxon>
        <taxon>Mortierellaceae</taxon>
        <taxon>Entomortierella</taxon>
    </lineage>
</organism>
<feature type="region of interest" description="Disordered" evidence="1">
    <location>
        <begin position="481"/>
        <end position="571"/>
    </location>
</feature>
<feature type="compositionally biased region" description="Polar residues" evidence="1">
    <location>
        <begin position="1060"/>
        <end position="1069"/>
    </location>
</feature>
<feature type="compositionally biased region" description="Acidic residues" evidence="1">
    <location>
        <begin position="892"/>
        <end position="903"/>
    </location>
</feature>
<feature type="compositionally biased region" description="Basic and acidic residues" evidence="1">
    <location>
        <begin position="587"/>
        <end position="602"/>
    </location>
</feature>
<feature type="compositionally biased region" description="Basic and acidic residues" evidence="1">
    <location>
        <begin position="125"/>
        <end position="134"/>
    </location>
</feature>
<feature type="region of interest" description="Disordered" evidence="1">
    <location>
        <begin position="1053"/>
        <end position="1100"/>
    </location>
</feature>
<feature type="compositionally biased region" description="Low complexity" evidence="1">
    <location>
        <begin position="1120"/>
        <end position="1131"/>
    </location>
</feature>
<feature type="compositionally biased region" description="Polar residues" evidence="1">
    <location>
        <begin position="850"/>
        <end position="863"/>
    </location>
</feature>
<feature type="compositionally biased region" description="Low complexity" evidence="1">
    <location>
        <begin position="523"/>
        <end position="551"/>
    </location>
</feature>
<feature type="compositionally biased region" description="Polar residues" evidence="1">
    <location>
        <begin position="413"/>
        <end position="432"/>
    </location>
</feature>
<feature type="region of interest" description="Disordered" evidence="1">
    <location>
        <begin position="346"/>
        <end position="371"/>
    </location>
</feature>
<feature type="compositionally biased region" description="Polar residues" evidence="1">
    <location>
        <begin position="307"/>
        <end position="319"/>
    </location>
</feature>
<feature type="compositionally biased region" description="Low complexity" evidence="1">
    <location>
        <begin position="346"/>
        <end position="360"/>
    </location>
</feature>
<feature type="region of interest" description="Disordered" evidence="1">
    <location>
        <begin position="74"/>
        <end position="199"/>
    </location>
</feature>
<protein>
    <submittedName>
        <fullName evidence="2">Uncharacterized protein</fullName>
    </submittedName>
</protein>
<feature type="compositionally biased region" description="Basic and acidic residues" evidence="1">
    <location>
        <begin position="558"/>
        <end position="571"/>
    </location>
</feature>
<feature type="region of interest" description="Disordered" evidence="1">
    <location>
        <begin position="214"/>
        <end position="261"/>
    </location>
</feature>
<feature type="compositionally biased region" description="Basic and acidic residues" evidence="1">
    <location>
        <begin position="801"/>
        <end position="810"/>
    </location>
</feature>
<feature type="compositionally biased region" description="Polar residues" evidence="1">
    <location>
        <begin position="231"/>
        <end position="246"/>
    </location>
</feature>
<evidence type="ECO:0000313" key="2">
    <source>
        <dbReference type="EMBL" id="GJJ70530.1"/>
    </source>
</evidence>
<evidence type="ECO:0000256" key="1">
    <source>
        <dbReference type="SAM" id="MobiDB-lite"/>
    </source>
</evidence>
<dbReference type="OrthoDB" id="2405518at2759"/>
<proteinExistence type="predicted"/>
<feature type="compositionally biased region" description="Low complexity" evidence="1">
    <location>
        <begin position="169"/>
        <end position="197"/>
    </location>
</feature>
<feature type="compositionally biased region" description="Polar residues" evidence="1">
    <location>
        <begin position="937"/>
        <end position="951"/>
    </location>
</feature>
<reference evidence="2" key="2">
    <citation type="journal article" date="2022" name="Microbiol. Resour. Announc.">
        <title>Whole-Genome Sequence of Entomortierella parvispora E1425, a Mucoromycotan Fungus Associated with Burkholderiaceae-Related Endosymbiotic Bacteria.</title>
        <authorList>
            <person name="Herlambang A."/>
            <person name="Guo Y."/>
            <person name="Takashima Y."/>
            <person name="Narisawa K."/>
            <person name="Ohta H."/>
            <person name="Nishizawa T."/>
        </authorList>
    </citation>
    <scope>NUCLEOTIDE SEQUENCE</scope>
    <source>
        <strain evidence="2">E1425</strain>
    </source>
</reference>
<gene>
    <name evidence="2" type="ORF">EMPS_02879</name>
</gene>
<accession>A0A9P3H5L7</accession>
<feature type="compositionally biased region" description="Polar residues" evidence="1">
    <location>
        <begin position="720"/>
        <end position="736"/>
    </location>
</feature>
<feature type="compositionally biased region" description="Low complexity" evidence="1">
    <location>
        <begin position="620"/>
        <end position="636"/>
    </location>
</feature>
<feature type="region of interest" description="Disordered" evidence="1">
    <location>
        <begin position="1117"/>
        <end position="1141"/>
    </location>
</feature>
<comment type="caution">
    <text evidence="2">The sequence shown here is derived from an EMBL/GenBank/DDBJ whole genome shotgun (WGS) entry which is preliminary data.</text>
</comment>
<reference evidence="2" key="1">
    <citation type="submission" date="2021-11" db="EMBL/GenBank/DDBJ databases">
        <authorList>
            <person name="Herlambang A."/>
            <person name="Guo Y."/>
            <person name="Takashima Y."/>
            <person name="Nishizawa T."/>
        </authorList>
    </citation>
    <scope>NUCLEOTIDE SEQUENCE</scope>
    <source>
        <strain evidence="2">E1425</strain>
    </source>
</reference>
<dbReference type="Proteomes" id="UP000827284">
    <property type="component" value="Unassembled WGS sequence"/>
</dbReference>
<name>A0A9P3H5L7_9FUNG</name>
<feature type="compositionally biased region" description="Polar residues" evidence="1">
    <location>
        <begin position="511"/>
        <end position="521"/>
    </location>
</feature>
<dbReference type="AlphaFoldDB" id="A0A9P3H5L7"/>
<evidence type="ECO:0000313" key="3">
    <source>
        <dbReference type="Proteomes" id="UP000827284"/>
    </source>
</evidence>